<evidence type="ECO:0000313" key="5">
    <source>
        <dbReference type="EMBL" id="ACB35568.1"/>
    </source>
</evidence>
<evidence type="ECO:0000259" key="4">
    <source>
        <dbReference type="PROSITE" id="PS50887"/>
    </source>
</evidence>
<feature type="domain" description="GGDEF" evidence="4">
    <location>
        <begin position="255"/>
        <end position="393"/>
    </location>
</feature>
<dbReference type="GO" id="GO:1902201">
    <property type="term" value="P:negative regulation of bacterial-type flagellum-dependent cell motility"/>
    <property type="evidence" value="ECO:0007669"/>
    <property type="project" value="TreeGrafter"/>
</dbReference>
<feature type="transmembrane region" description="Helical" evidence="3">
    <location>
        <begin position="121"/>
        <end position="139"/>
    </location>
</feature>
<dbReference type="InterPro" id="IPR050469">
    <property type="entry name" value="Diguanylate_Cyclase"/>
</dbReference>
<evidence type="ECO:0000313" key="6">
    <source>
        <dbReference type="Proteomes" id="UP000001693"/>
    </source>
</evidence>
<feature type="transmembrane region" description="Helical" evidence="3">
    <location>
        <begin position="145"/>
        <end position="164"/>
    </location>
</feature>
<dbReference type="Pfam" id="PF00990">
    <property type="entry name" value="GGDEF"/>
    <property type="match status" value="1"/>
</dbReference>
<dbReference type="GO" id="GO:0052621">
    <property type="term" value="F:diguanylate cyclase activity"/>
    <property type="evidence" value="ECO:0007669"/>
    <property type="project" value="UniProtKB-EC"/>
</dbReference>
<dbReference type="InterPro" id="IPR029787">
    <property type="entry name" value="Nucleotide_cyclase"/>
</dbReference>
<dbReference type="KEGG" id="lch:Lcho_3310"/>
<keyword evidence="3" id="KW-1133">Transmembrane helix</keyword>
<feature type="transmembrane region" description="Helical" evidence="3">
    <location>
        <begin position="94"/>
        <end position="114"/>
    </location>
</feature>
<dbReference type="OrthoDB" id="9813903at2"/>
<dbReference type="PANTHER" id="PTHR45138">
    <property type="entry name" value="REGULATORY COMPONENTS OF SENSORY TRANSDUCTION SYSTEM"/>
    <property type="match status" value="1"/>
</dbReference>
<feature type="transmembrane region" description="Helical" evidence="3">
    <location>
        <begin position="171"/>
        <end position="191"/>
    </location>
</feature>
<accession>B1Y2B5</accession>
<evidence type="ECO:0000256" key="2">
    <source>
        <dbReference type="ARBA" id="ARBA00034247"/>
    </source>
</evidence>
<dbReference type="AlphaFoldDB" id="B1Y2B5"/>
<proteinExistence type="predicted"/>
<dbReference type="SUPFAM" id="SSF55073">
    <property type="entry name" value="Nucleotide cyclase"/>
    <property type="match status" value="1"/>
</dbReference>
<dbReference type="NCBIfam" id="TIGR00254">
    <property type="entry name" value="GGDEF"/>
    <property type="match status" value="1"/>
</dbReference>
<evidence type="ECO:0000256" key="3">
    <source>
        <dbReference type="SAM" id="Phobius"/>
    </source>
</evidence>
<dbReference type="InterPro" id="IPR043128">
    <property type="entry name" value="Rev_trsase/Diguanyl_cyclase"/>
</dbReference>
<sequence>MNRELVEQALARWSAPIPPALRADFDAYHRAQSLRFLLLMNLLGQAAYVSYVAADYLVLPDIAHESARARSIFLAITLPLTLAAMRWVRSIHLLDMLLPTLILLATLIWFDLLARSQMPAVATYIYASMIFIVLANLGVRVDFLPALGLSLLISAAILHGVLRLHRDDPQAVMVFVLVYLPMLLFSLFTSWHTTLSGRRAYLHSVLDGMNRQALLQANEKLHALAQTDGLTGIANRRQFDEQAQLFWDKARQTGKPMALLIIDLDHFKAYNDHYGHQAGDDCLVRVARVLSEHMREGDYFAGRYGGEEFAVMLAPAWPALAGAVAQRLTQAVRQLGIAHAHRGDGLSVVTVSIGAALSSDDGVHGVTDLIRCSDALLYEAKRSGRNGYKVAPRPLS</sequence>
<organism evidence="5 6">
    <name type="scientific">Leptothrix cholodnii (strain ATCC 51168 / LMG 8142 / SP-6)</name>
    <name type="common">Leptothrix discophora (strain SP-6)</name>
    <dbReference type="NCBI Taxonomy" id="395495"/>
    <lineage>
        <taxon>Bacteria</taxon>
        <taxon>Pseudomonadati</taxon>
        <taxon>Pseudomonadota</taxon>
        <taxon>Betaproteobacteria</taxon>
        <taxon>Burkholderiales</taxon>
        <taxon>Sphaerotilaceae</taxon>
        <taxon>Leptothrix</taxon>
    </lineage>
</organism>
<dbReference type="PANTHER" id="PTHR45138:SF9">
    <property type="entry name" value="DIGUANYLATE CYCLASE DGCM-RELATED"/>
    <property type="match status" value="1"/>
</dbReference>
<dbReference type="eggNOG" id="COG3706">
    <property type="taxonomic scope" value="Bacteria"/>
</dbReference>
<dbReference type="GO" id="GO:0043709">
    <property type="term" value="P:cell adhesion involved in single-species biofilm formation"/>
    <property type="evidence" value="ECO:0007669"/>
    <property type="project" value="TreeGrafter"/>
</dbReference>
<protein>
    <recommendedName>
        <fullName evidence="1">diguanylate cyclase</fullName>
        <ecNumber evidence="1">2.7.7.65</ecNumber>
    </recommendedName>
</protein>
<name>B1Y2B5_LEPCP</name>
<evidence type="ECO:0000256" key="1">
    <source>
        <dbReference type="ARBA" id="ARBA00012528"/>
    </source>
</evidence>
<dbReference type="EMBL" id="CP001013">
    <property type="protein sequence ID" value="ACB35568.1"/>
    <property type="molecule type" value="Genomic_DNA"/>
</dbReference>
<dbReference type="FunFam" id="3.30.70.270:FF:000001">
    <property type="entry name" value="Diguanylate cyclase domain protein"/>
    <property type="match status" value="1"/>
</dbReference>
<dbReference type="Gene3D" id="3.30.70.270">
    <property type="match status" value="1"/>
</dbReference>
<dbReference type="PROSITE" id="PS50887">
    <property type="entry name" value="GGDEF"/>
    <property type="match status" value="1"/>
</dbReference>
<dbReference type="RefSeq" id="WP_012348315.1">
    <property type="nucleotide sequence ID" value="NC_010524.1"/>
</dbReference>
<dbReference type="STRING" id="395495.Lcho_3310"/>
<dbReference type="SMART" id="SM00267">
    <property type="entry name" value="GGDEF"/>
    <property type="match status" value="1"/>
</dbReference>
<dbReference type="Proteomes" id="UP000001693">
    <property type="component" value="Chromosome"/>
</dbReference>
<keyword evidence="3" id="KW-0472">Membrane</keyword>
<gene>
    <name evidence="5" type="ordered locus">Lcho_3310</name>
</gene>
<dbReference type="CDD" id="cd01949">
    <property type="entry name" value="GGDEF"/>
    <property type="match status" value="1"/>
</dbReference>
<comment type="catalytic activity">
    <reaction evidence="2">
        <text>2 GTP = 3',3'-c-di-GMP + 2 diphosphate</text>
        <dbReference type="Rhea" id="RHEA:24898"/>
        <dbReference type="ChEBI" id="CHEBI:33019"/>
        <dbReference type="ChEBI" id="CHEBI:37565"/>
        <dbReference type="ChEBI" id="CHEBI:58805"/>
        <dbReference type="EC" id="2.7.7.65"/>
    </reaction>
</comment>
<feature type="transmembrane region" description="Helical" evidence="3">
    <location>
        <begin position="36"/>
        <end position="59"/>
    </location>
</feature>
<dbReference type="GO" id="GO:0005886">
    <property type="term" value="C:plasma membrane"/>
    <property type="evidence" value="ECO:0007669"/>
    <property type="project" value="TreeGrafter"/>
</dbReference>
<reference evidence="5 6" key="1">
    <citation type="submission" date="2008-03" db="EMBL/GenBank/DDBJ databases">
        <title>Complete sequence of Leptothrix cholodnii SP-6.</title>
        <authorList>
            <consortium name="US DOE Joint Genome Institute"/>
            <person name="Copeland A."/>
            <person name="Lucas S."/>
            <person name="Lapidus A."/>
            <person name="Glavina del Rio T."/>
            <person name="Dalin E."/>
            <person name="Tice H."/>
            <person name="Bruce D."/>
            <person name="Goodwin L."/>
            <person name="Pitluck S."/>
            <person name="Chertkov O."/>
            <person name="Brettin T."/>
            <person name="Detter J.C."/>
            <person name="Han C."/>
            <person name="Kuske C.R."/>
            <person name="Schmutz J."/>
            <person name="Larimer F."/>
            <person name="Land M."/>
            <person name="Hauser L."/>
            <person name="Kyrpides N."/>
            <person name="Lykidis A."/>
            <person name="Emerson D."/>
            <person name="Richardson P."/>
        </authorList>
    </citation>
    <scope>NUCLEOTIDE SEQUENCE [LARGE SCALE GENOMIC DNA]</scope>
    <source>
        <strain evidence="6">ATCC 51168 / LMG 8142 / SP-6</strain>
    </source>
</reference>
<dbReference type="InterPro" id="IPR000160">
    <property type="entry name" value="GGDEF_dom"/>
</dbReference>
<keyword evidence="3" id="KW-0812">Transmembrane</keyword>
<keyword evidence="6" id="KW-1185">Reference proteome</keyword>
<dbReference type="EC" id="2.7.7.65" evidence="1"/>
<dbReference type="HOGENOM" id="CLU_000445_11_1_4"/>